<evidence type="ECO:0000313" key="2">
    <source>
        <dbReference type="Proteomes" id="UP000187609"/>
    </source>
</evidence>
<evidence type="ECO:0000313" key="1">
    <source>
        <dbReference type="EMBL" id="OIT40438.1"/>
    </source>
</evidence>
<sequence length="95" mass="11283">LQRKVRKEVARIILSYSFWNNVLHALKIGGPLVKVLRLADGEQNPPMGYLYEAMDPRRLFKHHSLMSRNMQRSFRSLMQDRMSDFIDLCMQLDLF</sequence>
<accession>A0A314LFI6</accession>
<organism evidence="1 2">
    <name type="scientific">Nicotiana attenuata</name>
    <name type="common">Coyote tobacco</name>
    <dbReference type="NCBI Taxonomy" id="49451"/>
    <lineage>
        <taxon>Eukaryota</taxon>
        <taxon>Viridiplantae</taxon>
        <taxon>Streptophyta</taxon>
        <taxon>Embryophyta</taxon>
        <taxon>Tracheophyta</taxon>
        <taxon>Spermatophyta</taxon>
        <taxon>Magnoliopsida</taxon>
        <taxon>eudicotyledons</taxon>
        <taxon>Gunneridae</taxon>
        <taxon>Pentapetalae</taxon>
        <taxon>asterids</taxon>
        <taxon>lamiids</taxon>
        <taxon>Solanales</taxon>
        <taxon>Solanaceae</taxon>
        <taxon>Nicotianoideae</taxon>
        <taxon>Nicotianeae</taxon>
        <taxon>Nicotiana</taxon>
    </lineage>
</organism>
<protein>
    <submittedName>
        <fullName evidence="1">Uncharacterized protein</fullName>
    </submittedName>
</protein>
<dbReference type="Proteomes" id="UP000187609">
    <property type="component" value="Unassembled WGS sequence"/>
</dbReference>
<dbReference type="EMBL" id="MJEQ01000024">
    <property type="protein sequence ID" value="OIT40438.1"/>
    <property type="molecule type" value="Genomic_DNA"/>
</dbReference>
<comment type="caution">
    <text evidence="1">The sequence shown here is derived from an EMBL/GenBank/DDBJ whole genome shotgun (WGS) entry which is preliminary data.</text>
</comment>
<feature type="non-terminal residue" evidence="1">
    <location>
        <position position="1"/>
    </location>
</feature>
<name>A0A314LFI6_NICAT</name>
<dbReference type="AlphaFoldDB" id="A0A314LFI6"/>
<reference evidence="1" key="1">
    <citation type="submission" date="2016-11" db="EMBL/GenBank/DDBJ databases">
        <title>The genome of Nicotiana attenuata.</title>
        <authorList>
            <person name="Xu S."/>
            <person name="Brockmoeller T."/>
            <person name="Gaquerel E."/>
            <person name="Navarro A."/>
            <person name="Kuhl H."/>
            <person name="Gase K."/>
            <person name="Ling Z."/>
            <person name="Zhou W."/>
            <person name="Kreitzer C."/>
            <person name="Stanke M."/>
            <person name="Tang H."/>
            <person name="Lyons E."/>
            <person name="Pandey P."/>
            <person name="Pandey S.P."/>
            <person name="Timmermann B."/>
            <person name="Baldwin I.T."/>
        </authorList>
    </citation>
    <scope>NUCLEOTIDE SEQUENCE [LARGE SCALE GENOMIC DNA]</scope>
    <source>
        <strain evidence="1">UT</strain>
    </source>
</reference>
<gene>
    <name evidence="1" type="ORF">A4A49_53368</name>
</gene>
<proteinExistence type="predicted"/>
<keyword evidence="2" id="KW-1185">Reference proteome</keyword>